<name>A0ABN5V5Y5_9BIFI</name>
<sequence length="59" mass="6129">MTRPGVGLWWGFSGGLVPCGGVRRPFSRICDTPVDALSSKGSRGVREGPGCVIAGVRVN</sequence>
<accession>A0ABN5V5Y5</accession>
<evidence type="ECO:0000313" key="2">
    <source>
        <dbReference type="Proteomes" id="UP000035061"/>
    </source>
</evidence>
<gene>
    <name evidence="1" type="ORF">BBCT_1556</name>
</gene>
<proteinExistence type="predicted"/>
<evidence type="ECO:0000313" key="1">
    <source>
        <dbReference type="EMBL" id="BAR02524.1"/>
    </source>
</evidence>
<protein>
    <submittedName>
        <fullName evidence="1">Uncharacterized protein</fullName>
    </submittedName>
</protein>
<dbReference type="EMBL" id="AP012325">
    <property type="protein sequence ID" value="BAR02524.1"/>
    <property type="molecule type" value="Genomic_DNA"/>
</dbReference>
<keyword evidence="2" id="KW-1185">Reference proteome</keyword>
<dbReference type="Proteomes" id="UP000035061">
    <property type="component" value="Chromosome"/>
</dbReference>
<reference evidence="1 2" key="1">
    <citation type="submission" date="2012-02" db="EMBL/GenBank/DDBJ databases">
        <title>Complete genome sequence of Bifidobacterium catenulatum JCM 1194.</title>
        <authorList>
            <person name="Toh H."/>
            <person name="Oshima K."/>
            <person name="Morita H."/>
            <person name="Hattori M."/>
        </authorList>
    </citation>
    <scope>NUCLEOTIDE SEQUENCE [LARGE SCALE GENOMIC DNA]</scope>
    <source>
        <strain evidence="1 2">JCM 1194</strain>
    </source>
</reference>
<organism evidence="1 2">
    <name type="scientific">Bifidobacterium catenulatum DSM 16992 = JCM 1194 = LMG 11043</name>
    <dbReference type="NCBI Taxonomy" id="566552"/>
    <lineage>
        <taxon>Bacteria</taxon>
        <taxon>Bacillati</taxon>
        <taxon>Actinomycetota</taxon>
        <taxon>Actinomycetes</taxon>
        <taxon>Bifidobacteriales</taxon>
        <taxon>Bifidobacteriaceae</taxon>
        <taxon>Bifidobacterium</taxon>
    </lineage>
</organism>